<dbReference type="Pfam" id="PF00288">
    <property type="entry name" value="GHMP_kinases_N"/>
    <property type="match status" value="1"/>
</dbReference>
<dbReference type="InterPro" id="IPR014721">
    <property type="entry name" value="Ribsml_uS5_D2-typ_fold_subgr"/>
</dbReference>
<evidence type="ECO:0000259" key="5">
    <source>
        <dbReference type="Pfam" id="PF08544"/>
    </source>
</evidence>
<keyword evidence="1" id="KW-0808">Transferase</keyword>
<evidence type="ECO:0000256" key="3">
    <source>
        <dbReference type="SAM" id="MobiDB-lite"/>
    </source>
</evidence>
<dbReference type="PANTHER" id="PTHR20861:SF6">
    <property type="entry name" value="BETA-RIBOFURANOSYLPHENOL 5'-PHOSPHATE SYNTHASE"/>
    <property type="match status" value="1"/>
</dbReference>
<evidence type="ECO:0000313" key="7">
    <source>
        <dbReference type="Proteomes" id="UP000002257"/>
    </source>
</evidence>
<dbReference type="InterPro" id="IPR006204">
    <property type="entry name" value="GHMP_kinase_N_dom"/>
</dbReference>
<feature type="domain" description="GHMP kinase N-terminal" evidence="4">
    <location>
        <begin position="64"/>
        <end position="126"/>
    </location>
</feature>
<reference evidence="6 7" key="1">
    <citation type="journal article" date="2010" name="J. Bacteriol.">
        <title>Complete genome sequence of the aerobic facultative methanotroph Methylocella silvestris BL2.</title>
        <authorList>
            <person name="Chen Y."/>
            <person name="Crombie A."/>
            <person name="Rahman M.T."/>
            <person name="Dedysh S.N."/>
            <person name="Liesack W."/>
            <person name="Stott M.B."/>
            <person name="Alam M."/>
            <person name="Theisen A.R."/>
            <person name="Murrell J.C."/>
            <person name="Dunfield P.F."/>
        </authorList>
    </citation>
    <scope>NUCLEOTIDE SEQUENCE [LARGE SCALE GENOMIC DNA]</scope>
    <source>
        <strain evidence="7">DSM 15510 / CIP 108128 / LMG 27833 / NCIMB 13906 / BL2</strain>
    </source>
</reference>
<dbReference type="eggNOG" id="COG1907">
    <property type="taxonomic scope" value="Bacteria"/>
</dbReference>
<dbReference type="EMBL" id="CP001280">
    <property type="protein sequence ID" value="ACK51314.1"/>
    <property type="molecule type" value="Genomic_DNA"/>
</dbReference>
<dbReference type="KEGG" id="msl:Msil_2384"/>
<dbReference type="Proteomes" id="UP000002257">
    <property type="component" value="Chromosome"/>
</dbReference>
<dbReference type="GO" id="GO:0005524">
    <property type="term" value="F:ATP binding"/>
    <property type="evidence" value="ECO:0007669"/>
    <property type="project" value="InterPro"/>
</dbReference>
<evidence type="ECO:0000259" key="4">
    <source>
        <dbReference type="Pfam" id="PF00288"/>
    </source>
</evidence>
<feature type="region of interest" description="Disordered" evidence="3">
    <location>
        <begin position="317"/>
        <end position="339"/>
    </location>
</feature>
<dbReference type="STRING" id="395965.Msil_2384"/>
<dbReference type="RefSeq" id="WP_012591383.1">
    <property type="nucleotide sequence ID" value="NC_011666.1"/>
</dbReference>
<dbReference type="SUPFAM" id="SSF54211">
    <property type="entry name" value="Ribosomal protein S5 domain 2-like"/>
    <property type="match status" value="1"/>
</dbReference>
<dbReference type="InterPro" id="IPR004422">
    <property type="entry name" value="RFAP_synthase"/>
</dbReference>
<evidence type="ECO:0000256" key="1">
    <source>
        <dbReference type="ARBA" id="ARBA00022679"/>
    </source>
</evidence>
<dbReference type="PANTHER" id="PTHR20861">
    <property type="entry name" value="HOMOSERINE/4-DIPHOSPHOCYTIDYL-2-C-METHYL-D-ERYTHRITOL KINASE"/>
    <property type="match status" value="1"/>
</dbReference>
<protein>
    <submittedName>
        <fullName evidence="6">Beta-ribofuranosylaminobenzene 5'-phosphate synthase family</fullName>
    </submittedName>
</protein>
<dbReference type="InterPro" id="IPR020568">
    <property type="entry name" value="Ribosomal_Su5_D2-typ_SF"/>
</dbReference>
<keyword evidence="7" id="KW-1185">Reference proteome</keyword>
<proteinExistence type="predicted"/>
<evidence type="ECO:0000256" key="2">
    <source>
        <dbReference type="ARBA" id="ARBA00022777"/>
    </source>
</evidence>
<organism evidence="6 7">
    <name type="scientific">Methylocella silvestris (strain DSM 15510 / CIP 108128 / LMG 27833 / NCIMB 13906 / BL2)</name>
    <dbReference type="NCBI Taxonomy" id="395965"/>
    <lineage>
        <taxon>Bacteria</taxon>
        <taxon>Pseudomonadati</taxon>
        <taxon>Pseudomonadota</taxon>
        <taxon>Alphaproteobacteria</taxon>
        <taxon>Hyphomicrobiales</taxon>
        <taxon>Beijerinckiaceae</taxon>
        <taxon>Methylocella</taxon>
    </lineage>
</organism>
<dbReference type="AlphaFoldDB" id="B8EIJ5"/>
<sequence length="339" mass="35151">MPASVTVVAPARLHLGFLDLHGGLKRRFGSIGLAIDRPATRLHISRAARNAAAGPDSERALAHVEALQRRHGLSSFYDVAIETAIPDHVGLGSGTQLALALGAGLRLLEGLPADPADDALLLQRTMRSGIGAAIFERGGVIVDGGRGERTITPPVIARLDFPPAWRVILVLDPTLKGIHGPEEIRSFAALKPFEASASGEICRLVLIQALPALVEADIDAFGAAITRIQEIVGDYFAPAQGGGAFTSPRVAQAMAELARHGAKGIGQSSWGPTGFAFAADAADAARICALSREKSNALGVDIAICKGLNHGAIVRGDLPDGPAPARATATIGTDRPTRS</sequence>
<feature type="domain" description="GHMP kinase C-terminal" evidence="5">
    <location>
        <begin position="209"/>
        <end position="287"/>
    </location>
</feature>
<dbReference type="GO" id="GO:0016301">
    <property type="term" value="F:kinase activity"/>
    <property type="evidence" value="ECO:0007669"/>
    <property type="project" value="UniProtKB-KW"/>
</dbReference>
<dbReference type="PIRSF" id="PIRSF004884">
    <property type="entry name" value="Sugar_kin_arch"/>
    <property type="match status" value="1"/>
</dbReference>
<dbReference type="NCBIfam" id="TIGR00144">
    <property type="entry name" value="beta_RFAP_syn"/>
    <property type="match status" value="1"/>
</dbReference>
<dbReference type="OrthoDB" id="1492801at2"/>
<gene>
    <name evidence="6" type="ordered locus">Msil_2384</name>
</gene>
<keyword evidence="2" id="KW-0418">Kinase</keyword>
<accession>B8EIJ5</accession>
<name>B8EIJ5_METSB</name>
<dbReference type="InterPro" id="IPR013750">
    <property type="entry name" value="GHMP_kinase_C_dom"/>
</dbReference>
<dbReference type="HOGENOM" id="CLU_061764_0_0_5"/>
<dbReference type="Gene3D" id="3.30.230.10">
    <property type="match status" value="1"/>
</dbReference>
<evidence type="ECO:0000313" key="6">
    <source>
        <dbReference type="EMBL" id="ACK51314.1"/>
    </source>
</evidence>
<dbReference type="Pfam" id="PF08544">
    <property type="entry name" value="GHMP_kinases_C"/>
    <property type="match status" value="1"/>
</dbReference>